<dbReference type="GO" id="GO:0006082">
    <property type="term" value="P:organic acid metabolic process"/>
    <property type="evidence" value="ECO:0007669"/>
    <property type="project" value="TreeGrafter"/>
</dbReference>
<dbReference type="GO" id="GO:0020037">
    <property type="term" value="F:heme binding"/>
    <property type="evidence" value="ECO:0007669"/>
    <property type="project" value="InterPro"/>
</dbReference>
<dbReference type="GO" id="GO:0008395">
    <property type="term" value="F:steroid hydroxylase activity"/>
    <property type="evidence" value="ECO:0007669"/>
    <property type="project" value="TreeGrafter"/>
</dbReference>
<name>A0A8B0MFH3_EURAF</name>
<comment type="cofactor">
    <cofactor evidence="1 7">
        <name>heme</name>
        <dbReference type="ChEBI" id="CHEBI:30413"/>
    </cofactor>
</comment>
<dbReference type="InterPro" id="IPR050182">
    <property type="entry name" value="Cytochrome_P450_fam2"/>
</dbReference>
<dbReference type="SUPFAM" id="SSF48264">
    <property type="entry name" value="Cytochrome P450"/>
    <property type="match status" value="1"/>
</dbReference>
<keyword evidence="7 8" id="KW-0349">Heme</keyword>
<evidence type="ECO:0000256" key="9">
    <source>
        <dbReference type="SAM" id="Phobius"/>
    </source>
</evidence>
<evidence type="ECO:0000256" key="8">
    <source>
        <dbReference type="RuleBase" id="RU000461"/>
    </source>
</evidence>
<reference evidence="10" key="1">
    <citation type="submission" date="2020-10" db="EMBL/GenBank/DDBJ databases">
        <authorList>
            <person name="Kim D.-H."/>
        </authorList>
    </citation>
    <scope>NUCLEOTIDE SEQUENCE</scope>
</reference>
<dbReference type="GO" id="GO:0005737">
    <property type="term" value="C:cytoplasm"/>
    <property type="evidence" value="ECO:0007669"/>
    <property type="project" value="TreeGrafter"/>
</dbReference>
<sequence>MGVTEQLIMFVLEQFTFTTAVLFFTILFFIYITKYVLYLRTLPPGPTGIPIFGSLLSFKKPFHLEMYDFAQQYGKLMSVRMGSQLVVVINDVNLLKKAFSQHEFTARPKSVLDSICQGYGLITSDGALWKSQRSFIHKHKFGLKFWGNIGDQMEQRVSHEFLCCLTAIHNGSKYSEDMGTTNLGIDPSAYLSCSISNVICSIIMSTRFKHGEERFRQFIQFFDEGFRLFKLTGVMIFLPFVKMFPAMSEVCNKLKKNREELLNFVAEIIEEHKRSLDSKSPRDLVDAYLLEIEKTRENGTTEEVFQSKEPEVQLQQVLVDLFSAGFETVKTTLLWTIIHMLRNPEIKRKVQEELERVVGGNRLPCLDDMSRLNYSRACIYESMRRSLAVPLGTTHSNNRPVSLEGHTIPENSHVIPNLYAIHMDPETWENPEEYNPERFLDSEGNLVKPKQFIPFGTGQRMCLGDKLAETELQLFFTSILHVFDIESIGDAPSLDGNLGATLTPTQFNVKFVERNLDALISANTKAKPTYSQFMRTYG</sequence>
<evidence type="ECO:0000313" key="10">
    <source>
        <dbReference type="EMBL" id="QTW43641.1"/>
    </source>
</evidence>
<evidence type="ECO:0000256" key="5">
    <source>
        <dbReference type="ARBA" id="ARBA00023004"/>
    </source>
</evidence>
<evidence type="ECO:0000256" key="6">
    <source>
        <dbReference type="ARBA" id="ARBA00023033"/>
    </source>
</evidence>
<keyword evidence="4 8" id="KW-0560">Oxidoreductase</keyword>
<protein>
    <submittedName>
        <fullName evidence="10">CYP18D1</fullName>
    </submittedName>
</protein>
<evidence type="ECO:0000256" key="7">
    <source>
        <dbReference type="PIRSR" id="PIRSR602401-1"/>
    </source>
</evidence>
<dbReference type="OrthoDB" id="1055148at2759"/>
<feature type="transmembrane region" description="Helical" evidence="9">
    <location>
        <begin position="228"/>
        <end position="247"/>
    </location>
</feature>
<dbReference type="InterPro" id="IPR001128">
    <property type="entry name" value="Cyt_P450"/>
</dbReference>
<keyword evidence="9" id="KW-0472">Membrane</keyword>
<dbReference type="PANTHER" id="PTHR24300:SF413">
    <property type="entry name" value="CYTOCHROME P450 18A1"/>
    <property type="match status" value="1"/>
</dbReference>
<dbReference type="PANTHER" id="PTHR24300">
    <property type="entry name" value="CYTOCHROME P450 508A4-RELATED"/>
    <property type="match status" value="1"/>
</dbReference>
<feature type="binding site" description="axial binding residue" evidence="7">
    <location>
        <position position="462"/>
    </location>
    <ligand>
        <name>heme</name>
        <dbReference type="ChEBI" id="CHEBI:30413"/>
    </ligand>
    <ligandPart>
        <name>Fe</name>
        <dbReference type="ChEBI" id="CHEBI:18248"/>
    </ligandPart>
</feature>
<keyword evidence="3 7" id="KW-0479">Metal-binding</keyword>
<dbReference type="InterPro" id="IPR002401">
    <property type="entry name" value="Cyt_P450_E_grp-I"/>
</dbReference>
<keyword evidence="5 7" id="KW-0408">Iron</keyword>
<evidence type="ECO:0000256" key="1">
    <source>
        <dbReference type="ARBA" id="ARBA00001971"/>
    </source>
</evidence>
<organism evidence="10">
    <name type="scientific">Eurytemora affinis</name>
    <name type="common">Copepod</name>
    <name type="synonym">Temora affinis</name>
    <dbReference type="NCBI Taxonomy" id="88015"/>
    <lineage>
        <taxon>Eukaryota</taxon>
        <taxon>Metazoa</taxon>
        <taxon>Ecdysozoa</taxon>
        <taxon>Arthropoda</taxon>
        <taxon>Crustacea</taxon>
        <taxon>Multicrustacea</taxon>
        <taxon>Hexanauplia</taxon>
        <taxon>Copepoda</taxon>
        <taxon>Calanoida</taxon>
        <taxon>Temoridae</taxon>
        <taxon>Eurytemora</taxon>
    </lineage>
</organism>
<proteinExistence type="evidence at transcript level"/>
<keyword evidence="9" id="KW-1133">Transmembrane helix</keyword>
<feature type="transmembrane region" description="Helical" evidence="9">
    <location>
        <begin position="7"/>
        <end position="32"/>
    </location>
</feature>
<evidence type="ECO:0000256" key="2">
    <source>
        <dbReference type="ARBA" id="ARBA00010617"/>
    </source>
</evidence>
<dbReference type="PROSITE" id="PS00086">
    <property type="entry name" value="CYTOCHROME_P450"/>
    <property type="match status" value="1"/>
</dbReference>
<comment type="similarity">
    <text evidence="2 8">Belongs to the cytochrome P450 family.</text>
</comment>
<dbReference type="Gene3D" id="1.10.630.10">
    <property type="entry name" value="Cytochrome P450"/>
    <property type="match status" value="1"/>
</dbReference>
<dbReference type="PRINTS" id="PR00463">
    <property type="entry name" value="EP450I"/>
</dbReference>
<dbReference type="InterPro" id="IPR036396">
    <property type="entry name" value="Cyt_P450_sf"/>
</dbReference>
<reference evidence="10" key="2">
    <citation type="journal article" name="Mar. Pollut. Bull.">
        <title>The genome of the European estuarine calanoid copepod Eurytemora affinis: Potential use in molecular ecotoxicology.</title>
        <authorList>
            <person name="Choi B.S."/>
            <person name="Kim D.H."/>
            <person name="Kim M.S."/>
            <person name="Park J.C."/>
            <person name="Lee Y.H."/>
            <person name="Kim H.J."/>
            <person name="Jeong C.B."/>
            <person name="Hagiwara A."/>
            <person name="Souissi S."/>
            <person name="Lee J.S."/>
        </authorList>
    </citation>
    <scope>NUCLEOTIDE SEQUENCE</scope>
</reference>
<dbReference type="InterPro" id="IPR017972">
    <property type="entry name" value="Cyt_P450_CS"/>
</dbReference>
<dbReference type="FunFam" id="1.10.630.10:FF:000036">
    <property type="entry name" value="CYtochrome P450 family"/>
    <property type="match status" value="1"/>
</dbReference>
<dbReference type="Pfam" id="PF00067">
    <property type="entry name" value="p450"/>
    <property type="match status" value="1"/>
</dbReference>
<dbReference type="GO" id="GO:0016712">
    <property type="term" value="F:oxidoreductase activity, acting on paired donors, with incorporation or reduction of molecular oxygen, reduced flavin or flavoprotein as one donor, and incorporation of one atom of oxygen"/>
    <property type="evidence" value="ECO:0007669"/>
    <property type="project" value="TreeGrafter"/>
</dbReference>
<evidence type="ECO:0000256" key="4">
    <source>
        <dbReference type="ARBA" id="ARBA00023002"/>
    </source>
</evidence>
<dbReference type="PRINTS" id="PR00385">
    <property type="entry name" value="P450"/>
</dbReference>
<accession>A0A8B0MFH3</accession>
<dbReference type="GO" id="GO:0005506">
    <property type="term" value="F:iron ion binding"/>
    <property type="evidence" value="ECO:0007669"/>
    <property type="project" value="InterPro"/>
</dbReference>
<keyword evidence="6 8" id="KW-0503">Monooxygenase</keyword>
<evidence type="ECO:0000256" key="3">
    <source>
        <dbReference type="ARBA" id="ARBA00022723"/>
    </source>
</evidence>
<dbReference type="GO" id="GO:0006805">
    <property type="term" value="P:xenobiotic metabolic process"/>
    <property type="evidence" value="ECO:0007669"/>
    <property type="project" value="TreeGrafter"/>
</dbReference>
<dbReference type="EMBL" id="MW149341">
    <property type="protein sequence ID" value="QTW43641.1"/>
    <property type="molecule type" value="mRNA"/>
</dbReference>
<dbReference type="AlphaFoldDB" id="A0A8B0MFH3"/>
<keyword evidence="9" id="KW-0812">Transmembrane</keyword>